<name>A0A938XS53_9FIRM</name>
<protein>
    <recommendedName>
        <fullName evidence="7">RNA polymerase sigma factor</fullName>
    </recommendedName>
</protein>
<comment type="function">
    <text evidence="7">Sigma factors are initiation factors that promote the attachment of RNA polymerase to specific initiation sites and are then released.</text>
</comment>
<dbReference type="Pfam" id="PF04545">
    <property type="entry name" value="Sigma70_r4"/>
    <property type="match status" value="1"/>
</dbReference>
<keyword evidence="2" id="KW-0749">Sporulation</keyword>
<keyword evidence="6 7" id="KW-0804">Transcription</keyword>
<gene>
    <name evidence="9" type="ORF">JOC47_000090</name>
</gene>
<proteinExistence type="inferred from homology"/>
<dbReference type="GO" id="GO:0006352">
    <property type="term" value="P:DNA-templated transcription initiation"/>
    <property type="evidence" value="ECO:0007669"/>
    <property type="project" value="InterPro"/>
</dbReference>
<dbReference type="InterPro" id="IPR001387">
    <property type="entry name" value="Cro/C1-type_HTH"/>
</dbReference>
<dbReference type="InterPro" id="IPR007624">
    <property type="entry name" value="RNA_pol_sigma70_r3"/>
</dbReference>
<dbReference type="PANTHER" id="PTHR30385">
    <property type="entry name" value="SIGMA FACTOR F FLAGELLAR"/>
    <property type="match status" value="1"/>
</dbReference>
<evidence type="ECO:0000256" key="7">
    <source>
        <dbReference type="RuleBase" id="RU362124"/>
    </source>
</evidence>
<dbReference type="PRINTS" id="PR00046">
    <property type="entry name" value="SIGMA70FCT"/>
</dbReference>
<dbReference type="GO" id="GO:0003677">
    <property type="term" value="F:DNA binding"/>
    <property type="evidence" value="ECO:0007669"/>
    <property type="project" value="UniProtKB-KW"/>
</dbReference>
<evidence type="ECO:0000256" key="5">
    <source>
        <dbReference type="ARBA" id="ARBA00023125"/>
    </source>
</evidence>
<dbReference type="SUPFAM" id="SSF88946">
    <property type="entry name" value="Sigma2 domain of RNA polymerase sigma factors"/>
    <property type="match status" value="1"/>
</dbReference>
<comment type="caution">
    <text evidence="9">The sequence shown here is derived from an EMBL/GenBank/DDBJ whole genome shotgun (WGS) entry which is preliminary data.</text>
</comment>
<reference evidence="9" key="1">
    <citation type="submission" date="2021-01" db="EMBL/GenBank/DDBJ databases">
        <title>Genomic Encyclopedia of Type Strains, Phase IV (KMG-IV): sequencing the most valuable type-strain genomes for metagenomic binning, comparative biology and taxonomic classification.</title>
        <authorList>
            <person name="Goeker M."/>
        </authorList>
    </citation>
    <scope>NUCLEOTIDE SEQUENCE</scope>
    <source>
        <strain evidence="9">DSM 23230</strain>
    </source>
</reference>
<dbReference type="Pfam" id="PF04539">
    <property type="entry name" value="Sigma70_r3"/>
    <property type="match status" value="1"/>
</dbReference>
<dbReference type="InterPro" id="IPR007627">
    <property type="entry name" value="RNA_pol_sigma70_r2"/>
</dbReference>
<dbReference type="RefSeq" id="WP_204699989.1">
    <property type="nucleotide sequence ID" value="NZ_JAFBDQ010000001.1"/>
</dbReference>
<dbReference type="InterPro" id="IPR013325">
    <property type="entry name" value="RNA_pol_sigma_r2"/>
</dbReference>
<dbReference type="PANTHER" id="PTHR30385:SF4">
    <property type="entry name" value="RNA POLYMERASE SIGMA-E FACTOR"/>
    <property type="match status" value="1"/>
</dbReference>
<evidence type="ECO:0000256" key="4">
    <source>
        <dbReference type="ARBA" id="ARBA00023082"/>
    </source>
</evidence>
<feature type="domain" description="HTH cro/C1-type" evidence="8">
    <location>
        <begin position="221"/>
        <end position="241"/>
    </location>
</feature>
<dbReference type="Gene3D" id="1.20.120.1810">
    <property type="match status" value="1"/>
</dbReference>
<keyword evidence="4 7" id="KW-0731">Sigma factor</keyword>
<evidence type="ECO:0000313" key="9">
    <source>
        <dbReference type="EMBL" id="MBM7555266.1"/>
    </source>
</evidence>
<dbReference type="InterPro" id="IPR000943">
    <property type="entry name" value="RNA_pol_sigma70"/>
</dbReference>
<dbReference type="Proteomes" id="UP000774000">
    <property type="component" value="Unassembled WGS sequence"/>
</dbReference>
<dbReference type="PROSITE" id="PS50943">
    <property type="entry name" value="HTH_CROC1"/>
    <property type="match status" value="1"/>
</dbReference>
<accession>A0A938XS53</accession>
<keyword evidence="10" id="KW-1185">Reference proteome</keyword>
<dbReference type="PROSITE" id="PS00715">
    <property type="entry name" value="SIGMA70_1"/>
    <property type="match status" value="1"/>
</dbReference>
<keyword evidence="5 7" id="KW-0238">DNA-binding</keyword>
<dbReference type="CDD" id="cd06171">
    <property type="entry name" value="Sigma70_r4"/>
    <property type="match status" value="1"/>
</dbReference>
<dbReference type="EMBL" id="JAFBDQ010000001">
    <property type="protein sequence ID" value="MBM7555266.1"/>
    <property type="molecule type" value="Genomic_DNA"/>
</dbReference>
<evidence type="ECO:0000256" key="6">
    <source>
        <dbReference type="ARBA" id="ARBA00023163"/>
    </source>
</evidence>
<dbReference type="GO" id="GO:0030435">
    <property type="term" value="P:sporulation resulting in formation of a cellular spore"/>
    <property type="evidence" value="ECO:0007669"/>
    <property type="project" value="UniProtKB-KW"/>
</dbReference>
<dbReference type="SUPFAM" id="SSF88659">
    <property type="entry name" value="Sigma3 and sigma4 domains of RNA polymerase sigma factors"/>
    <property type="match status" value="2"/>
</dbReference>
<dbReference type="InterPro" id="IPR014284">
    <property type="entry name" value="RNA_pol_sigma-70_dom"/>
</dbReference>
<dbReference type="AlphaFoldDB" id="A0A938XS53"/>
<keyword evidence="3 7" id="KW-0805">Transcription regulation</keyword>
<dbReference type="GO" id="GO:0016987">
    <property type="term" value="F:sigma factor activity"/>
    <property type="evidence" value="ECO:0007669"/>
    <property type="project" value="UniProtKB-KW"/>
</dbReference>
<evidence type="ECO:0000256" key="1">
    <source>
        <dbReference type="ARBA" id="ARBA00007788"/>
    </source>
</evidence>
<sequence>MIEFNKIKEKELLSTPETKELLAQAQQGDKIAKDKLVCHNLRLVLKIAHRFKTEQYQIDEIFQVGTIGLMKAIENFDLSRKVEFSTYAVPVIIGKIRSYLRDDEQIKIGRTLKQRAKQIKKMQEQLNKEFKREATIQELSSALNLSSQQIVSALEAAQTPSSIYDKVYQQGDDSLKLIDQLMSEDDIYEKEINRLTLSQILKDLTPRAKRIIKLRYFDDKSQSEIADLIGVSQAQVSRLEKKILNNIRDKLKGNQSGIKN</sequence>
<comment type="similarity">
    <text evidence="1 7">Belongs to the sigma-70 factor family.</text>
</comment>
<dbReference type="NCBIfam" id="TIGR02980">
    <property type="entry name" value="SigBFG"/>
    <property type="match status" value="1"/>
</dbReference>
<dbReference type="InterPro" id="IPR007630">
    <property type="entry name" value="RNA_pol_sigma70_r4"/>
</dbReference>
<evidence type="ECO:0000256" key="2">
    <source>
        <dbReference type="ARBA" id="ARBA00022969"/>
    </source>
</evidence>
<dbReference type="InterPro" id="IPR013324">
    <property type="entry name" value="RNA_pol_sigma_r3/r4-like"/>
</dbReference>
<evidence type="ECO:0000259" key="8">
    <source>
        <dbReference type="PROSITE" id="PS50943"/>
    </source>
</evidence>
<dbReference type="Gene3D" id="1.20.140.160">
    <property type="match status" value="1"/>
</dbReference>
<dbReference type="NCBIfam" id="TIGR02937">
    <property type="entry name" value="sigma70-ECF"/>
    <property type="match status" value="1"/>
</dbReference>
<evidence type="ECO:0000313" key="10">
    <source>
        <dbReference type="Proteomes" id="UP000774000"/>
    </source>
</evidence>
<dbReference type="InterPro" id="IPR014322">
    <property type="entry name" value="RNA_pol_sigma-B/F/G"/>
</dbReference>
<dbReference type="PROSITE" id="PS00716">
    <property type="entry name" value="SIGMA70_2"/>
    <property type="match status" value="1"/>
</dbReference>
<evidence type="ECO:0000256" key="3">
    <source>
        <dbReference type="ARBA" id="ARBA00023015"/>
    </source>
</evidence>
<organism evidence="9 10">
    <name type="scientific">Halanaerobacter jeridensis</name>
    <dbReference type="NCBI Taxonomy" id="706427"/>
    <lineage>
        <taxon>Bacteria</taxon>
        <taxon>Bacillati</taxon>
        <taxon>Bacillota</taxon>
        <taxon>Clostridia</taxon>
        <taxon>Halanaerobiales</taxon>
        <taxon>Halobacteroidaceae</taxon>
        <taxon>Halanaerobacter</taxon>
    </lineage>
</organism>
<dbReference type="Pfam" id="PF04542">
    <property type="entry name" value="Sigma70_r2"/>
    <property type="match status" value="1"/>
</dbReference>